<accession>A0ABN7T878</accession>
<keyword evidence="2" id="KW-1185">Reference proteome</keyword>
<organism evidence="1 2">
    <name type="scientific">Oikopleura dioica</name>
    <name type="common">Tunicate</name>
    <dbReference type="NCBI Taxonomy" id="34765"/>
    <lineage>
        <taxon>Eukaryota</taxon>
        <taxon>Metazoa</taxon>
        <taxon>Chordata</taxon>
        <taxon>Tunicata</taxon>
        <taxon>Appendicularia</taxon>
        <taxon>Copelata</taxon>
        <taxon>Oikopleuridae</taxon>
        <taxon>Oikopleura</taxon>
    </lineage>
</organism>
<name>A0ABN7T878_OIKDI</name>
<evidence type="ECO:0000313" key="2">
    <source>
        <dbReference type="Proteomes" id="UP001158576"/>
    </source>
</evidence>
<dbReference type="Proteomes" id="UP001158576">
    <property type="component" value="Chromosome 2"/>
</dbReference>
<protein>
    <submittedName>
        <fullName evidence="1">Oidioi.mRNA.OKI2018_I69.chr2.g7894.t1.cds</fullName>
    </submittedName>
</protein>
<proteinExistence type="predicted"/>
<sequence>MPAIRKTRRSFDPAIMDRNLVPPPLKLRKDGTVRSELDLRREAVAESSILNKSNSSVRAKKIKTLRSSFKNLAKIFDRSTLNSEEKPTTPYFNRKNRLFRSMTVKMRHHCNEEQKPRVILRRTEQEISSGIIIWEEGANELLVK</sequence>
<gene>
    <name evidence="1" type="ORF">OKIOD_LOCUS16659</name>
</gene>
<reference evidence="1 2" key="1">
    <citation type="submission" date="2021-04" db="EMBL/GenBank/DDBJ databases">
        <authorList>
            <person name="Bliznina A."/>
        </authorList>
    </citation>
    <scope>NUCLEOTIDE SEQUENCE [LARGE SCALE GENOMIC DNA]</scope>
</reference>
<dbReference type="EMBL" id="OU015567">
    <property type="protein sequence ID" value="CAG5113804.1"/>
    <property type="molecule type" value="Genomic_DNA"/>
</dbReference>
<evidence type="ECO:0000313" key="1">
    <source>
        <dbReference type="EMBL" id="CAG5113804.1"/>
    </source>
</evidence>